<dbReference type="PRINTS" id="PR00043">
    <property type="entry name" value="LEUZIPPRJUN"/>
</dbReference>
<dbReference type="SUPFAM" id="SSF57959">
    <property type="entry name" value="Leucine zipper domain"/>
    <property type="match status" value="1"/>
</dbReference>
<dbReference type="InterPro" id="IPR050946">
    <property type="entry name" value="AP-1_TF_bZIP"/>
</dbReference>
<evidence type="ECO:0000256" key="4">
    <source>
        <dbReference type="ARBA" id="ARBA00023163"/>
    </source>
</evidence>
<evidence type="ECO:0000256" key="2">
    <source>
        <dbReference type="ARBA" id="ARBA00023015"/>
    </source>
</evidence>
<dbReference type="InterPro" id="IPR004827">
    <property type="entry name" value="bZIP"/>
</dbReference>
<dbReference type="GO" id="GO:0005667">
    <property type="term" value="C:transcription regulator complex"/>
    <property type="evidence" value="ECO:0007669"/>
    <property type="project" value="TreeGrafter"/>
</dbReference>
<dbReference type="AlphaFoldDB" id="A0A6A5HD87"/>
<dbReference type="GO" id="GO:0051726">
    <property type="term" value="P:regulation of cell cycle"/>
    <property type="evidence" value="ECO:0007669"/>
    <property type="project" value="TreeGrafter"/>
</dbReference>
<protein>
    <recommendedName>
        <fullName evidence="6">BZIP domain-containing protein</fullName>
    </recommendedName>
</protein>
<evidence type="ECO:0000259" key="6">
    <source>
        <dbReference type="PROSITE" id="PS50217"/>
    </source>
</evidence>
<dbReference type="EMBL" id="WUAV01000002">
    <property type="protein sequence ID" value="KAF1765718.1"/>
    <property type="molecule type" value="Genomic_DNA"/>
</dbReference>
<name>A0A6A5HD87_CAERE</name>
<dbReference type="SMART" id="SM00338">
    <property type="entry name" value="BRLZ"/>
    <property type="match status" value="1"/>
</dbReference>
<keyword evidence="2" id="KW-0805">Transcription regulation</keyword>
<feature type="domain" description="BZIP" evidence="6">
    <location>
        <begin position="174"/>
        <end position="237"/>
    </location>
</feature>
<evidence type="ECO:0000256" key="1">
    <source>
        <dbReference type="ARBA" id="ARBA00006882"/>
    </source>
</evidence>
<reference evidence="7 8" key="1">
    <citation type="submission" date="2019-12" db="EMBL/GenBank/DDBJ databases">
        <title>Chromosome-level assembly of the Caenorhabditis remanei genome.</title>
        <authorList>
            <person name="Teterina A.A."/>
            <person name="Willis J.H."/>
            <person name="Phillips P.C."/>
        </authorList>
    </citation>
    <scope>NUCLEOTIDE SEQUENCE [LARGE SCALE GENOMIC DNA]</scope>
    <source>
        <strain evidence="7 8">PX506</strain>
        <tissue evidence="7">Whole organism</tissue>
    </source>
</reference>
<feature type="coiled-coil region" evidence="5">
    <location>
        <begin position="174"/>
        <end position="240"/>
    </location>
</feature>
<keyword evidence="5" id="KW-0175">Coiled coil</keyword>
<dbReference type="CTD" id="78774117"/>
<proteinExistence type="inferred from homology"/>
<dbReference type="PROSITE" id="PS00036">
    <property type="entry name" value="BZIP_BASIC"/>
    <property type="match status" value="1"/>
</dbReference>
<keyword evidence="3" id="KW-0238">DNA-binding</keyword>
<dbReference type="InterPro" id="IPR004826">
    <property type="entry name" value="bZIP_Maf"/>
</dbReference>
<dbReference type="KEGG" id="crq:GCK72_005671"/>
<comment type="caution">
    <text evidence="7">The sequence shown here is derived from an EMBL/GenBank/DDBJ whole genome shotgun (WGS) entry which is preliminary data.</text>
</comment>
<dbReference type="InterPro" id="IPR002112">
    <property type="entry name" value="Leuzip_Jun"/>
</dbReference>
<dbReference type="PROSITE" id="PS50217">
    <property type="entry name" value="BZIP"/>
    <property type="match status" value="1"/>
</dbReference>
<dbReference type="GO" id="GO:0042127">
    <property type="term" value="P:regulation of cell population proliferation"/>
    <property type="evidence" value="ECO:0007669"/>
    <property type="project" value="TreeGrafter"/>
</dbReference>
<dbReference type="GO" id="GO:0000981">
    <property type="term" value="F:DNA-binding transcription factor activity, RNA polymerase II-specific"/>
    <property type="evidence" value="ECO:0007669"/>
    <property type="project" value="TreeGrafter"/>
</dbReference>
<gene>
    <name evidence="7" type="ORF">GCK72_005671</name>
</gene>
<evidence type="ECO:0000313" key="7">
    <source>
        <dbReference type="EMBL" id="KAF1765718.1"/>
    </source>
</evidence>
<dbReference type="PANTHER" id="PTHR11462:SF35">
    <property type="entry name" value="TRANSCRIPTION FACTOR JRA"/>
    <property type="match status" value="1"/>
</dbReference>
<dbReference type="InterPro" id="IPR046347">
    <property type="entry name" value="bZIP_sf"/>
</dbReference>
<dbReference type="RefSeq" id="XP_053589474.1">
    <property type="nucleotide sequence ID" value="XM_053725280.1"/>
</dbReference>
<dbReference type="CDD" id="cd14696">
    <property type="entry name" value="bZIP_Jun"/>
    <property type="match status" value="1"/>
</dbReference>
<dbReference type="GO" id="GO:0000978">
    <property type="term" value="F:RNA polymerase II cis-regulatory region sequence-specific DNA binding"/>
    <property type="evidence" value="ECO:0007669"/>
    <property type="project" value="TreeGrafter"/>
</dbReference>
<dbReference type="Pfam" id="PF03131">
    <property type="entry name" value="bZIP_Maf"/>
    <property type="match status" value="1"/>
</dbReference>
<keyword evidence="4" id="KW-0804">Transcription</keyword>
<evidence type="ECO:0000313" key="8">
    <source>
        <dbReference type="Proteomes" id="UP000483820"/>
    </source>
</evidence>
<organism evidence="7 8">
    <name type="scientific">Caenorhabditis remanei</name>
    <name type="common">Caenorhabditis vulgaris</name>
    <dbReference type="NCBI Taxonomy" id="31234"/>
    <lineage>
        <taxon>Eukaryota</taxon>
        <taxon>Metazoa</taxon>
        <taxon>Ecdysozoa</taxon>
        <taxon>Nematoda</taxon>
        <taxon>Chromadorea</taxon>
        <taxon>Rhabditida</taxon>
        <taxon>Rhabditina</taxon>
        <taxon>Rhabditomorpha</taxon>
        <taxon>Rhabditoidea</taxon>
        <taxon>Rhabditidae</taxon>
        <taxon>Peloderinae</taxon>
        <taxon>Caenorhabditis</taxon>
    </lineage>
</organism>
<accession>A0A6A5HD87</accession>
<sequence>MTSLITIENSNSVWHPPTPFLNHQTREHTDSERLRFFLFAPPNLSFNPPVLLIQTLFDSRRSTMMSYQPWMTSLMNSNVPSPFPMNSPYPNGFPTPLIFSPNTTFNFCISDNSNYTSDTSTSTISTPKSSPNVPEPKTPFFDFSNCELMSWDAESMGMTPEEHLEWMSMDDQEKKKLERKRARNRQAASKCRQKKMDRIKELEDQVLCEKHRGQRLDAELVELNRALENFRRMVDRHSTNGCANNSVRA</sequence>
<dbReference type="PANTHER" id="PTHR11462">
    <property type="entry name" value="JUN TRANSCRIPTION FACTOR-RELATED"/>
    <property type="match status" value="1"/>
</dbReference>
<evidence type="ECO:0000256" key="3">
    <source>
        <dbReference type="ARBA" id="ARBA00023125"/>
    </source>
</evidence>
<evidence type="ECO:0000256" key="5">
    <source>
        <dbReference type="SAM" id="Coils"/>
    </source>
</evidence>
<comment type="similarity">
    <text evidence="1">Belongs to the bZIP family. Jun subfamily.</text>
</comment>
<dbReference type="GeneID" id="78774117"/>
<dbReference type="Proteomes" id="UP000483820">
    <property type="component" value="Chromosome II"/>
</dbReference>
<dbReference type="Gene3D" id="1.20.5.170">
    <property type="match status" value="1"/>
</dbReference>